<keyword evidence="4" id="KW-1185">Reference proteome</keyword>
<feature type="non-terminal residue" evidence="3">
    <location>
        <position position="355"/>
    </location>
</feature>
<feature type="domain" description="Vps72/YL1 N-terminal" evidence="2">
    <location>
        <begin position="77"/>
        <end position="302"/>
    </location>
</feature>
<comment type="caution">
    <text evidence="3">The sequence shown here is derived from an EMBL/GenBank/DDBJ whole genome shotgun (WGS) entry which is preliminary data.</text>
</comment>
<name>A0A813H4D7_POLGL</name>
<evidence type="ECO:0000313" key="4">
    <source>
        <dbReference type="Proteomes" id="UP000654075"/>
    </source>
</evidence>
<feature type="non-terminal residue" evidence="3">
    <location>
        <position position="1"/>
    </location>
</feature>
<feature type="region of interest" description="Disordered" evidence="1">
    <location>
        <begin position="20"/>
        <end position="253"/>
    </location>
</feature>
<feature type="compositionally biased region" description="Basic and acidic residues" evidence="1">
    <location>
        <begin position="215"/>
        <end position="227"/>
    </location>
</feature>
<feature type="region of interest" description="Disordered" evidence="1">
    <location>
        <begin position="274"/>
        <end position="297"/>
    </location>
</feature>
<organism evidence="3 4">
    <name type="scientific">Polarella glacialis</name>
    <name type="common">Dinoflagellate</name>
    <dbReference type="NCBI Taxonomy" id="89957"/>
    <lineage>
        <taxon>Eukaryota</taxon>
        <taxon>Sar</taxon>
        <taxon>Alveolata</taxon>
        <taxon>Dinophyceae</taxon>
        <taxon>Suessiales</taxon>
        <taxon>Suessiaceae</taxon>
        <taxon>Polarella</taxon>
    </lineage>
</organism>
<protein>
    <recommendedName>
        <fullName evidence="2">Vps72/YL1 N-terminal domain-containing protein</fullName>
    </recommendedName>
</protein>
<dbReference type="OrthoDB" id="437738at2759"/>
<dbReference type="AlphaFoldDB" id="A0A813H4D7"/>
<dbReference type="InterPro" id="IPR046757">
    <property type="entry name" value="YL1_N"/>
</dbReference>
<gene>
    <name evidence="3" type="ORF">PGLA1383_LOCUS48488</name>
</gene>
<dbReference type="Proteomes" id="UP000654075">
    <property type="component" value="Unassembled WGS sequence"/>
</dbReference>
<proteinExistence type="predicted"/>
<feature type="compositionally biased region" description="Low complexity" evidence="1">
    <location>
        <begin position="281"/>
        <end position="295"/>
    </location>
</feature>
<evidence type="ECO:0000313" key="3">
    <source>
        <dbReference type="EMBL" id="CAE8632543.1"/>
    </source>
</evidence>
<evidence type="ECO:0000259" key="2">
    <source>
        <dbReference type="Pfam" id="PF05764"/>
    </source>
</evidence>
<accession>A0A813H4D7</accession>
<dbReference type="EMBL" id="CAJNNV010030446">
    <property type="protein sequence ID" value="CAE8632543.1"/>
    <property type="molecule type" value="Genomic_DNA"/>
</dbReference>
<evidence type="ECO:0000256" key="1">
    <source>
        <dbReference type="SAM" id="MobiDB-lite"/>
    </source>
</evidence>
<dbReference type="Pfam" id="PF05764">
    <property type="entry name" value="YL1"/>
    <property type="match status" value="1"/>
</dbReference>
<feature type="compositionally biased region" description="Basic and acidic residues" evidence="1">
    <location>
        <begin position="27"/>
        <end position="39"/>
    </location>
</feature>
<reference evidence="3" key="1">
    <citation type="submission" date="2021-02" db="EMBL/GenBank/DDBJ databases">
        <authorList>
            <person name="Dougan E. K."/>
            <person name="Rhodes N."/>
            <person name="Thang M."/>
            <person name="Chan C."/>
        </authorList>
    </citation>
    <scope>NUCLEOTIDE SEQUENCE</scope>
</reference>
<sequence length="355" mass="38082">TLGRGRCAVSAVAELCPLFSHSTGPKAEAEAEAEARDADTVEAADADSSSAEGSSEDDDGSDSGSDSPTPTLNIKERGSRATAGKTWTAQGEDDDEEALWGADIFKEDASSGSEFNEGEEESEAKEDSSDSDISAAEEEEAAAVKVAEEAKDDLEPEEPRAKKPVALLRRSPWLQRPSTSHPTAAKVVPARDQGASPGSLRPRQKAAPPPPSSRVIRETTLKKRAVLEAKPTPGAAQAKQPRIPQKRLTQQERLEEAIRTEALNAAELQEMRSYEDELRSRSAQGRGQSRQQSHGARIRIVSRLLRDGEAAAHNEGLLGGRPGVESYVGLLNCEFLDLLPSRKRRCEEPCAEPGA</sequence>